<dbReference type="PANTHER" id="PTHR24223">
    <property type="entry name" value="ATP-BINDING CASSETTE SUB-FAMILY C"/>
    <property type="match status" value="1"/>
</dbReference>
<evidence type="ECO:0000256" key="10">
    <source>
        <dbReference type="SAM" id="Phobius"/>
    </source>
</evidence>
<feature type="domain" description="ABC transmembrane type-1" evidence="12">
    <location>
        <begin position="103"/>
        <end position="353"/>
    </location>
</feature>
<dbReference type="CDD" id="cd03244">
    <property type="entry name" value="ABCC_MRP_domain2"/>
    <property type="match status" value="1"/>
</dbReference>
<dbReference type="GO" id="GO:0140359">
    <property type="term" value="F:ABC-type transporter activity"/>
    <property type="evidence" value="ECO:0007669"/>
    <property type="project" value="InterPro"/>
</dbReference>
<dbReference type="InterPro" id="IPR017871">
    <property type="entry name" value="ABC_transporter-like_CS"/>
</dbReference>
<name>A0A1M3L366_9BACT</name>
<dbReference type="EMBL" id="MKVH01000009">
    <property type="protein sequence ID" value="OJX59695.1"/>
    <property type="molecule type" value="Genomic_DNA"/>
</dbReference>
<feature type="domain" description="ABC transporter" evidence="11">
    <location>
        <begin position="1014"/>
        <end position="1238"/>
    </location>
</feature>
<dbReference type="Gene3D" id="3.40.50.300">
    <property type="entry name" value="P-loop containing nucleotide triphosphate hydrolases"/>
    <property type="match status" value="2"/>
</dbReference>
<feature type="transmembrane region" description="Helical" evidence="10">
    <location>
        <begin position="315"/>
        <end position="337"/>
    </location>
</feature>
<dbReference type="PANTHER" id="PTHR24223:SF415">
    <property type="entry name" value="FI20190P1"/>
    <property type="match status" value="1"/>
</dbReference>
<evidence type="ECO:0008006" key="15">
    <source>
        <dbReference type="Google" id="ProtNLM"/>
    </source>
</evidence>
<dbReference type="InterPro" id="IPR011527">
    <property type="entry name" value="ABC1_TM_dom"/>
</dbReference>
<dbReference type="CDD" id="cd18579">
    <property type="entry name" value="ABC_6TM_ABCC_D1"/>
    <property type="match status" value="1"/>
</dbReference>
<keyword evidence="6" id="KW-0547">Nucleotide-binding</keyword>
<evidence type="ECO:0000256" key="1">
    <source>
        <dbReference type="ARBA" id="ARBA00004651"/>
    </source>
</evidence>
<keyword evidence="5" id="KW-0677">Repeat</keyword>
<reference evidence="13 14" key="1">
    <citation type="submission" date="2016-09" db="EMBL/GenBank/DDBJ databases">
        <title>Genome-resolved meta-omics ties microbial dynamics to process performance in biotechnology for thiocyanate degradation.</title>
        <authorList>
            <person name="Kantor R.S."/>
            <person name="Huddy R.J."/>
            <person name="Iyer R."/>
            <person name="Thomas B.C."/>
            <person name="Brown C.T."/>
            <person name="Anantharaman K."/>
            <person name="Tringe S."/>
            <person name="Hettich R.L."/>
            <person name="Harrison S.T."/>
            <person name="Banfield J.F."/>
        </authorList>
    </citation>
    <scope>NUCLEOTIDE SEQUENCE [LARGE SCALE GENOMIC DNA]</scope>
    <source>
        <strain evidence="13">59-99</strain>
    </source>
</reference>
<feature type="transmembrane region" description="Helical" evidence="10">
    <location>
        <begin position="106"/>
        <end position="127"/>
    </location>
</feature>
<dbReference type="PROSITE" id="PS50893">
    <property type="entry name" value="ABC_TRANSPORTER_2"/>
    <property type="match status" value="2"/>
</dbReference>
<dbReference type="SUPFAM" id="SSF90123">
    <property type="entry name" value="ABC transporter transmembrane region"/>
    <property type="match status" value="2"/>
</dbReference>
<dbReference type="GO" id="GO:0016887">
    <property type="term" value="F:ATP hydrolysis activity"/>
    <property type="evidence" value="ECO:0007669"/>
    <property type="project" value="InterPro"/>
</dbReference>
<evidence type="ECO:0000256" key="9">
    <source>
        <dbReference type="ARBA" id="ARBA00023136"/>
    </source>
</evidence>
<dbReference type="AlphaFoldDB" id="A0A1M3L366"/>
<evidence type="ECO:0000256" key="7">
    <source>
        <dbReference type="ARBA" id="ARBA00022840"/>
    </source>
</evidence>
<feature type="transmembrane region" description="Helical" evidence="10">
    <location>
        <begin position="71"/>
        <end position="94"/>
    </location>
</feature>
<feature type="transmembrane region" description="Helical" evidence="10">
    <location>
        <begin position="948"/>
        <end position="968"/>
    </location>
</feature>
<evidence type="ECO:0000256" key="2">
    <source>
        <dbReference type="ARBA" id="ARBA00009726"/>
    </source>
</evidence>
<evidence type="ECO:0000313" key="14">
    <source>
        <dbReference type="Proteomes" id="UP000184233"/>
    </source>
</evidence>
<dbReference type="InterPro" id="IPR044746">
    <property type="entry name" value="ABCC_6TM_D1"/>
</dbReference>
<evidence type="ECO:0000256" key="6">
    <source>
        <dbReference type="ARBA" id="ARBA00022741"/>
    </source>
</evidence>
<dbReference type="Pfam" id="PF00664">
    <property type="entry name" value="ABC_membrane"/>
    <property type="match status" value="2"/>
</dbReference>
<protein>
    <recommendedName>
        <fullName evidence="15">Multidrug ABC transporter ATP-binding protein</fullName>
    </recommendedName>
</protein>
<feature type="transmembrane region" description="Helical" evidence="10">
    <location>
        <begin position="730"/>
        <end position="749"/>
    </location>
</feature>
<dbReference type="SUPFAM" id="SSF52540">
    <property type="entry name" value="P-loop containing nucleoside triphosphate hydrolases"/>
    <property type="match status" value="2"/>
</dbReference>
<dbReference type="PROSITE" id="PS00211">
    <property type="entry name" value="ABC_TRANSPORTER_1"/>
    <property type="match status" value="2"/>
</dbReference>
<feature type="transmembrane region" description="Helical" evidence="10">
    <location>
        <begin position="691"/>
        <end position="710"/>
    </location>
</feature>
<feature type="domain" description="ABC transmembrane type-1" evidence="12">
    <location>
        <begin position="695"/>
        <end position="976"/>
    </location>
</feature>
<dbReference type="Pfam" id="PF00005">
    <property type="entry name" value="ABC_tran"/>
    <property type="match status" value="2"/>
</dbReference>
<feature type="transmembrane region" description="Helical" evidence="10">
    <location>
        <begin position="289"/>
        <end position="309"/>
    </location>
</feature>
<dbReference type="FunFam" id="3.40.50.300:FF:000610">
    <property type="entry name" value="Multidrug resistance-associated ABC transporter"/>
    <property type="match status" value="1"/>
</dbReference>
<comment type="caution">
    <text evidence="13">The sequence shown here is derived from an EMBL/GenBank/DDBJ whole genome shotgun (WGS) entry which is preliminary data.</text>
</comment>
<keyword evidence="8 10" id="KW-1133">Transmembrane helix</keyword>
<dbReference type="STRING" id="1895771.BGO89_05620"/>
<feature type="transmembrane region" description="Helical" evidence="10">
    <location>
        <begin position="820"/>
        <end position="845"/>
    </location>
</feature>
<dbReference type="InterPro" id="IPR050173">
    <property type="entry name" value="ABC_transporter_C-like"/>
</dbReference>
<organism evidence="13 14">
    <name type="scientific">Candidatus Kapaibacterium thiocyanatum</name>
    <dbReference type="NCBI Taxonomy" id="1895771"/>
    <lineage>
        <taxon>Bacteria</taxon>
        <taxon>Pseudomonadati</taxon>
        <taxon>Candidatus Kapaibacteriota</taxon>
        <taxon>Candidatus Kapaibacteriia</taxon>
        <taxon>Candidatus Kapaibacteriales</taxon>
        <taxon>Candidatus Kapaibacteriaceae</taxon>
        <taxon>Candidatus Kapaibacterium</taxon>
    </lineage>
</organism>
<feature type="domain" description="ABC transporter" evidence="11">
    <location>
        <begin position="386"/>
        <end position="614"/>
    </location>
</feature>
<keyword evidence="4 10" id="KW-0812">Transmembrane</keyword>
<keyword evidence="3" id="KW-0813">Transport</keyword>
<evidence type="ECO:0000259" key="12">
    <source>
        <dbReference type="PROSITE" id="PS50929"/>
    </source>
</evidence>
<evidence type="ECO:0000256" key="8">
    <source>
        <dbReference type="ARBA" id="ARBA00022989"/>
    </source>
</evidence>
<dbReference type="Proteomes" id="UP000184233">
    <property type="component" value="Unassembled WGS sequence"/>
</dbReference>
<feature type="transmembrane region" description="Helical" evidence="10">
    <location>
        <begin position="921"/>
        <end position="942"/>
    </location>
</feature>
<proteinExistence type="inferred from homology"/>
<dbReference type="InterPro" id="IPR036640">
    <property type="entry name" value="ABC1_TM_sf"/>
</dbReference>
<accession>A0A1M3L366</accession>
<dbReference type="PROSITE" id="PS50929">
    <property type="entry name" value="ABC_TM1F"/>
    <property type="match status" value="2"/>
</dbReference>
<dbReference type="InterPro" id="IPR003593">
    <property type="entry name" value="AAA+_ATPase"/>
</dbReference>
<dbReference type="Gene3D" id="1.20.1560.10">
    <property type="entry name" value="ABC transporter type 1, transmembrane domain"/>
    <property type="match status" value="2"/>
</dbReference>
<dbReference type="FunFam" id="1.20.1560.10:FF:000013">
    <property type="entry name" value="ABC transporter C family member 2"/>
    <property type="match status" value="1"/>
</dbReference>
<evidence type="ECO:0000313" key="13">
    <source>
        <dbReference type="EMBL" id="OJX59695.1"/>
    </source>
</evidence>
<dbReference type="GO" id="GO:0005886">
    <property type="term" value="C:plasma membrane"/>
    <property type="evidence" value="ECO:0007669"/>
    <property type="project" value="UniProtKB-SubCell"/>
</dbReference>
<gene>
    <name evidence="13" type="ORF">BGO89_05620</name>
</gene>
<dbReference type="InterPro" id="IPR044726">
    <property type="entry name" value="ABCC_6TM_D2"/>
</dbReference>
<comment type="similarity">
    <text evidence="2">Belongs to the ABC transporter superfamily. ABCC family. Conjugate transporter (TC 3.A.1.208) subfamily.</text>
</comment>
<keyword evidence="9 10" id="KW-0472">Membrane</keyword>
<comment type="subcellular location">
    <subcellularLocation>
        <location evidence="1">Cell membrane</location>
        <topology evidence="1">Multi-pass membrane protein</topology>
    </subcellularLocation>
</comment>
<evidence type="ECO:0000256" key="3">
    <source>
        <dbReference type="ARBA" id="ARBA00022448"/>
    </source>
</evidence>
<dbReference type="InterPro" id="IPR027417">
    <property type="entry name" value="P-loop_NTPase"/>
</dbReference>
<dbReference type="CDD" id="cd18580">
    <property type="entry name" value="ABC_6TM_ABCC_D2"/>
    <property type="match status" value="1"/>
</dbReference>
<sequence>MSSFLNRIFFFDVGRIIRAGRSRALEPSDAPPLIPDLDPRLTTREYDTLDTGRFWPFVLRTYFAAGASPRILVFLACLRMGVLVCTLLLLHSVLADMASLPTVVGVPVWTLLTALMLGITGMTGALIQQQFYYHALKTFGTIVNGLNRRIVMHSLHLRRSARTRIPTGDMVNHLSSDTDALAESGFFLPEIWHSLLTLVTVGFMLYFYLGVAAFAAIGMLMLIAPMTILVARRYRKLDHEIMELRDERVTLMSQILHGIRVVKFHAWESSVHAEVQQVRRREIHTKVRIVTTDAMSTIIFISTTTVVAFAGFGAFVIMGGTLTAPLIFACLALFGMLEEPFGFISHILANIQHARVATGRLDKFFNAATHDIDARPTSAPGHPVGLHATGVTMQYMDAEEPAVVDVSMDIPAGSSIAIIGPVGSGKSTLLRTLLGLHEPRRGSIAATGIPSDQRPRFAYVPQEAFIMNASVRENILFGSAMISDMGPIIHACALEPDVEAMTAGLSTEIGERGVNLSGGQKQRVSLARAVAEHPGIVLLDDPLSAVDVTTETILADRLLFGMWKDITRVCVTHRLTHLDRFDRVFYLEKGRIVAEGRHTDLMAGNEAYRRFVETEDDHAATGESVPTQDISIGTAAHVVIPAVATGIAQEEPQLDTINDGRLTEDEDRETGAVRVDVYWRYVRAMVGHHPVVAPLLITLLVLTAAMITVLPILQTGWLGKWSDDPSLADPLWAVAIYGLIGVAVLLGWLMERLLWLYRSAAAGRIIHDNALAGVLAAPLRFFDSTPMGRILNRFARDMEAVDDHLSWNFEQSFKSLSQTIGSLVLILAVLPVVIVVIVPVLWIYYRLQGDYRRAAREAKRIESIARSPRYAHYKEMVTGLDVIHGFGRERYFIDSFYDILGYYQRMFWCSILLNRWFSVRVPLVSGLVALTTSVGIVVLAWNGSISPGIAGVVLTYALSFWMSLNWTVRAFSEVESRMTSVERLGHYATLPPEPVTTLPEALADDAVWPVRGRVAIRDLSARYAEHLPLVLRDVSFTVEGGAKVGVIGRTGSGKSTLFQTLFRFLEPASGAIEIDGVDIRTVPLPRLRRAIAIIPQDPTLFIGTVRSNLDRFDECTDEDVWNALRRVQLADLVRALPEGLGAPVAENGVNFSQGQRQLLCMARAILTRARIIVLDEATASVDVQTDAVIQHTVRTEFDDVTVLIIAHRLNTVADADMIVELSHGRVVNVTTPATGERL</sequence>
<evidence type="ECO:0000256" key="5">
    <source>
        <dbReference type="ARBA" id="ARBA00022737"/>
    </source>
</evidence>
<keyword evidence="7" id="KW-0067">ATP-binding</keyword>
<evidence type="ECO:0000256" key="4">
    <source>
        <dbReference type="ARBA" id="ARBA00022692"/>
    </source>
</evidence>
<dbReference type="InterPro" id="IPR003439">
    <property type="entry name" value="ABC_transporter-like_ATP-bd"/>
</dbReference>
<evidence type="ECO:0000259" key="11">
    <source>
        <dbReference type="PROSITE" id="PS50893"/>
    </source>
</evidence>
<dbReference type="SMART" id="SM00382">
    <property type="entry name" value="AAA"/>
    <property type="match status" value="2"/>
</dbReference>
<dbReference type="GO" id="GO:0005524">
    <property type="term" value="F:ATP binding"/>
    <property type="evidence" value="ECO:0007669"/>
    <property type="project" value="UniProtKB-KW"/>
</dbReference>